<protein>
    <submittedName>
        <fullName evidence="2">Uncharacterized protein</fullName>
    </submittedName>
</protein>
<reference evidence="2" key="1">
    <citation type="submission" date="2014-11" db="EMBL/GenBank/DDBJ databases">
        <authorList>
            <person name="Amaro Gonzalez C."/>
        </authorList>
    </citation>
    <scope>NUCLEOTIDE SEQUENCE</scope>
</reference>
<evidence type="ECO:0000313" key="2">
    <source>
        <dbReference type="EMBL" id="JAH85043.1"/>
    </source>
</evidence>
<evidence type="ECO:0000256" key="1">
    <source>
        <dbReference type="SAM" id="MobiDB-lite"/>
    </source>
</evidence>
<proteinExistence type="predicted"/>
<sequence length="57" mass="6700">MKRFALTNQWFCSVFKRHLLVSPQLAWNLDGGDTRKSTRYQVPSTTSRPMENQKNVE</sequence>
<accession>A0A0E9W6E2</accession>
<feature type="region of interest" description="Disordered" evidence="1">
    <location>
        <begin position="29"/>
        <end position="57"/>
    </location>
</feature>
<reference evidence="2" key="2">
    <citation type="journal article" date="2015" name="Fish Shellfish Immunol.">
        <title>Early steps in the European eel (Anguilla anguilla)-Vibrio vulnificus interaction in the gills: Role of the RtxA13 toxin.</title>
        <authorList>
            <person name="Callol A."/>
            <person name="Pajuelo D."/>
            <person name="Ebbesson L."/>
            <person name="Teles M."/>
            <person name="MacKenzie S."/>
            <person name="Amaro C."/>
        </authorList>
    </citation>
    <scope>NUCLEOTIDE SEQUENCE</scope>
</reference>
<organism evidence="2">
    <name type="scientific">Anguilla anguilla</name>
    <name type="common">European freshwater eel</name>
    <name type="synonym">Muraena anguilla</name>
    <dbReference type="NCBI Taxonomy" id="7936"/>
    <lineage>
        <taxon>Eukaryota</taxon>
        <taxon>Metazoa</taxon>
        <taxon>Chordata</taxon>
        <taxon>Craniata</taxon>
        <taxon>Vertebrata</taxon>
        <taxon>Euteleostomi</taxon>
        <taxon>Actinopterygii</taxon>
        <taxon>Neopterygii</taxon>
        <taxon>Teleostei</taxon>
        <taxon>Anguilliformes</taxon>
        <taxon>Anguillidae</taxon>
        <taxon>Anguilla</taxon>
    </lineage>
</organism>
<dbReference type="EMBL" id="GBXM01023534">
    <property type="protein sequence ID" value="JAH85043.1"/>
    <property type="molecule type" value="Transcribed_RNA"/>
</dbReference>
<dbReference type="AlphaFoldDB" id="A0A0E9W6E2"/>
<name>A0A0E9W6E2_ANGAN</name>
<feature type="compositionally biased region" description="Polar residues" evidence="1">
    <location>
        <begin position="39"/>
        <end position="57"/>
    </location>
</feature>